<comment type="caution">
    <text evidence="3">The sequence shown here is derived from an EMBL/GenBank/DDBJ whole genome shotgun (WGS) entry which is preliminary data.</text>
</comment>
<dbReference type="InterPro" id="IPR029058">
    <property type="entry name" value="AB_hydrolase_fold"/>
</dbReference>
<protein>
    <submittedName>
        <fullName evidence="3">Alpha/beta-hydrolase</fullName>
    </submittedName>
</protein>
<reference evidence="3 4" key="1">
    <citation type="submission" date="2016-08" db="EMBL/GenBank/DDBJ databases">
        <title>A Parts List for Fungal Cellulosomes Revealed by Comparative Genomics.</title>
        <authorList>
            <consortium name="DOE Joint Genome Institute"/>
            <person name="Haitjema C.H."/>
            <person name="Gilmore S.P."/>
            <person name="Henske J.K."/>
            <person name="Solomon K.V."/>
            <person name="De Groot R."/>
            <person name="Kuo A."/>
            <person name="Mondo S.J."/>
            <person name="Salamov A.A."/>
            <person name="Labutti K."/>
            <person name="Zhao Z."/>
            <person name="Chiniquy J."/>
            <person name="Barry K."/>
            <person name="Brewer H.M."/>
            <person name="Purvine S.O."/>
            <person name="Wright A.T."/>
            <person name="Boxma B."/>
            <person name="Van Alen T."/>
            <person name="Hackstein J.H."/>
            <person name="Baker S.E."/>
            <person name="Grigoriev I.V."/>
            <person name="O'Malley M.A."/>
        </authorList>
    </citation>
    <scope>NUCLEOTIDE SEQUENCE [LARGE SCALE GENOMIC DNA]</scope>
    <source>
        <strain evidence="3 4">S4</strain>
    </source>
</reference>
<sequence>MNTILRPVLHFIFKDFYSLKDLENPEFSEKLIKLRNQAKKFSNIPGKINKEMDMEECKVDGGIYYRFQYKNNKTNKKVFYIHGGGFFLEALKLHWELCYKLSKETGCEIIFPIYPLIPESNAEQTHNMLLSVYKEIINNCNTEDLTIIGDSAGGALALTVPMYIRDNGLPVPNEIVLISPGFNIGETNEEETERLKEIVKYDLILGELPVSKIKKLWRGNLDEKDYRNNALEGSLQGLPRITMFSGTHDILNIPARRLVNRMKKEGHPYCYEELENGKHCYIVFKPAGKDFELIKTRVLGN</sequence>
<dbReference type="OrthoDB" id="408631at2759"/>
<accession>A0A1Y1X2S3</accession>
<dbReference type="EMBL" id="MCFG01000159">
    <property type="protein sequence ID" value="ORX79955.1"/>
    <property type="molecule type" value="Genomic_DNA"/>
</dbReference>
<name>A0A1Y1X2S3_9FUNG</name>
<feature type="domain" description="Alpha/beta hydrolase fold-3" evidence="2">
    <location>
        <begin position="78"/>
        <end position="282"/>
    </location>
</feature>
<dbReference type="PANTHER" id="PTHR48081:SF8">
    <property type="entry name" value="ALPHA_BETA HYDROLASE FOLD-3 DOMAIN-CONTAINING PROTEIN-RELATED"/>
    <property type="match status" value="1"/>
</dbReference>
<gene>
    <name evidence="3" type="ORF">BCR32DRAFT_269131</name>
</gene>
<dbReference type="PANTHER" id="PTHR48081">
    <property type="entry name" value="AB HYDROLASE SUPERFAMILY PROTEIN C4A8.06C"/>
    <property type="match status" value="1"/>
</dbReference>
<dbReference type="Gene3D" id="3.40.50.1820">
    <property type="entry name" value="alpha/beta hydrolase"/>
    <property type="match status" value="1"/>
</dbReference>
<proteinExistence type="predicted"/>
<dbReference type="SUPFAM" id="SSF53474">
    <property type="entry name" value="alpha/beta-Hydrolases"/>
    <property type="match status" value="1"/>
</dbReference>
<dbReference type="AlphaFoldDB" id="A0A1Y1X2S3"/>
<reference evidence="3 4" key="2">
    <citation type="submission" date="2016-08" db="EMBL/GenBank/DDBJ databases">
        <title>Pervasive Adenine N6-methylation of Active Genes in Fungi.</title>
        <authorList>
            <consortium name="DOE Joint Genome Institute"/>
            <person name="Mondo S.J."/>
            <person name="Dannebaum R.O."/>
            <person name="Kuo R.C."/>
            <person name="Labutti K."/>
            <person name="Haridas S."/>
            <person name="Kuo A."/>
            <person name="Salamov A."/>
            <person name="Ahrendt S.R."/>
            <person name="Lipzen A."/>
            <person name="Sullivan W."/>
            <person name="Andreopoulos W.B."/>
            <person name="Clum A."/>
            <person name="Lindquist E."/>
            <person name="Daum C."/>
            <person name="Ramamoorthy G.K."/>
            <person name="Gryganskyi A."/>
            <person name="Culley D."/>
            <person name="Magnuson J.K."/>
            <person name="James T.Y."/>
            <person name="O'Malley M.A."/>
            <person name="Stajich J.E."/>
            <person name="Spatafora J.W."/>
            <person name="Visel A."/>
            <person name="Grigoriev I.V."/>
        </authorList>
    </citation>
    <scope>NUCLEOTIDE SEQUENCE [LARGE SCALE GENOMIC DNA]</scope>
    <source>
        <strain evidence="3 4">S4</strain>
    </source>
</reference>
<evidence type="ECO:0000256" key="1">
    <source>
        <dbReference type="ARBA" id="ARBA00022801"/>
    </source>
</evidence>
<keyword evidence="4" id="KW-1185">Reference proteome</keyword>
<evidence type="ECO:0000259" key="2">
    <source>
        <dbReference type="Pfam" id="PF07859"/>
    </source>
</evidence>
<dbReference type="GO" id="GO:0016787">
    <property type="term" value="F:hydrolase activity"/>
    <property type="evidence" value="ECO:0007669"/>
    <property type="project" value="UniProtKB-KW"/>
</dbReference>
<evidence type="ECO:0000313" key="4">
    <source>
        <dbReference type="Proteomes" id="UP000193944"/>
    </source>
</evidence>
<dbReference type="InterPro" id="IPR050300">
    <property type="entry name" value="GDXG_lipolytic_enzyme"/>
</dbReference>
<dbReference type="Pfam" id="PF07859">
    <property type="entry name" value="Abhydrolase_3"/>
    <property type="match status" value="1"/>
</dbReference>
<dbReference type="InterPro" id="IPR013094">
    <property type="entry name" value="AB_hydrolase_3"/>
</dbReference>
<organism evidence="3 4">
    <name type="scientific">Anaeromyces robustus</name>
    <dbReference type="NCBI Taxonomy" id="1754192"/>
    <lineage>
        <taxon>Eukaryota</taxon>
        <taxon>Fungi</taxon>
        <taxon>Fungi incertae sedis</taxon>
        <taxon>Chytridiomycota</taxon>
        <taxon>Chytridiomycota incertae sedis</taxon>
        <taxon>Neocallimastigomycetes</taxon>
        <taxon>Neocallimastigales</taxon>
        <taxon>Neocallimastigaceae</taxon>
        <taxon>Anaeromyces</taxon>
    </lineage>
</organism>
<dbReference type="Proteomes" id="UP000193944">
    <property type="component" value="Unassembled WGS sequence"/>
</dbReference>
<dbReference type="STRING" id="1754192.A0A1Y1X2S3"/>
<evidence type="ECO:0000313" key="3">
    <source>
        <dbReference type="EMBL" id="ORX79955.1"/>
    </source>
</evidence>
<keyword evidence="1 3" id="KW-0378">Hydrolase</keyword>